<evidence type="ECO:0000313" key="3">
    <source>
        <dbReference type="EMBL" id="RCH43526.1"/>
    </source>
</evidence>
<comment type="caution">
    <text evidence="3">The sequence shown here is derived from an EMBL/GenBank/DDBJ whole genome shotgun (WGS) entry which is preliminary data.</text>
</comment>
<gene>
    <name evidence="3" type="ORF">C4886_10110</name>
</gene>
<dbReference type="EMBL" id="PSQG01000013">
    <property type="protein sequence ID" value="RCH43526.1"/>
    <property type="molecule type" value="Genomic_DNA"/>
</dbReference>
<organism evidence="3 4">
    <name type="scientific">Blautia obeum</name>
    <dbReference type="NCBI Taxonomy" id="40520"/>
    <lineage>
        <taxon>Bacteria</taxon>
        <taxon>Bacillati</taxon>
        <taxon>Bacillota</taxon>
        <taxon>Clostridia</taxon>
        <taxon>Lachnospirales</taxon>
        <taxon>Lachnospiraceae</taxon>
        <taxon>Blautia</taxon>
    </lineage>
</organism>
<evidence type="ECO:0000256" key="1">
    <source>
        <dbReference type="ARBA" id="ARBA00023125"/>
    </source>
</evidence>
<keyword evidence="1" id="KW-0238">DNA-binding</keyword>
<name>A0A367G088_9FIRM</name>
<sequence>MIFLCKKRRTKMKEPETGKKENTGKSGYSITTWRLHLWCRHPEWLRTTQEFYNRIAEFYYNLLLDHTDLWEMGSQQTLRELEIMSIPGRGGRIPSDPLPWQKVPLYFRRAAANEGIASAKSYLSHFAQDEKIGRAEKLNAAVTYYKGMYQDFSAKKITLRVWTGDTWTWMHCRLSGRDFPENARLMSPSVVFEYKYDMLHVPVRQNNENTATVRQRMQAGCRILCIQFTNSDAFAVGVVLDGTGQEIAVKFWKGGKEYSHHCRKLLEKIQKSQEATGGRQTGRVDQKYWMHLKHLSEHYGHQVTSQILRFAVEQDVSVIVLPRYNQEYSRNVMKGSGNWGPLHLSTRIRQYLDYKAWKNGIIVIEVHATGISTNCARCGAEIIRTDTRTELCCCANGHQTNRYLNAVRNLGKKCLTQFGRGA</sequence>
<evidence type="ECO:0000313" key="4">
    <source>
        <dbReference type="Proteomes" id="UP000253208"/>
    </source>
</evidence>
<feature type="domain" description="Cas12f1-like TNB" evidence="2">
    <location>
        <begin position="347"/>
        <end position="410"/>
    </location>
</feature>
<reference evidence="3 4" key="1">
    <citation type="submission" date="2018-02" db="EMBL/GenBank/DDBJ databases">
        <title>Complete genome sequencing of Faecalibacterium prausnitzii strains isolated from the human gut.</title>
        <authorList>
            <person name="Fitzgerald B.C."/>
            <person name="Shkoporov A.N."/>
            <person name="Ross P.R."/>
            <person name="Hill C."/>
        </authorList>
    </citation>
    <scope>NUCLEOTIDE SEQUENCE [LARGE SCALE GENOMIC DNA]</scope>
    <source>
        <strain evidence="3 4">APC942/31-1</strain>
    </source>
</reference>
<accession>A0A367G088</accession>
<dbReference type="Pfam" id="PF07282">
    <property type="entry name" value="Cas12f1-like_TNB"/>
    <property type="match status" value="1"/>
</dbReference>
<evidence type="ECO:0000259" key="2">
    <source>
        <dbReference type="Pfam" id="PF07282"/>
    </source>
</evidence>
<dbReference type="InterPro" id="IPR010095">
    <property type="entry name" value="Cas12f1-like_TNB"/>
</dbReference>
<proteinExistence type="predicted"/>
<dbReference type="Proteomes" id="UP000253208">
    <property type="component" value="Unassembled WGS sequence"/>
</dbReference>
<dbReference type="GO" id="GO:0003677">
    <property type="term" value="F:DNA binding"/>
    <property type="evidence" value="ECO:0007669"/>
    <property type="project" value="UniProtKB-KW"/>
</dbReference>
<protein>
    <submittedName>
        <fullName evidence="3">Transposase</fullName>
    </submittedName>
</protein>
<dbReference type="AlphaFoldDB" id="A0A367G088"/>